<sequence length="101" mass="11675">MADRIIRLVGFCQWPHNLSANSYTPMFGPLRSANMQPIRECASVTHYGKHSRLSVGFLRPKRGQHCVQKDRTESTNKFSWYLNGHRTIKIFSHLVACKLFP</sequence>
<comment type="caution">
    <text evidence="1">The sequence shown here is derived from an EMBL/GenBank/DDBJ whole genome shotgun (WGS) entry which is preliminary data.</text>
</comment>
<evidence type="ECO:0000313" key="2">
    <source>
        <dbReference type="Proteomes" id="UP000886998"/>
    </source>
</evidence>
<accession>A0A8X7CMF0</accession>
<gene>
    <name evidence="1" type="ORF">TNIN_273701</name>
</gene>
<evidence type="ECO:0000313" key="1">
    <source>
        <dbReference type="EMBL" id="GFY73803.1"/>
    </source>
</evidence>
<organism evidence="1 2">
    <name type="scientific">Trichonephila inaurata madagascariensis</name>
    <dbReference type="NCBI Taxonomy" id="2747483"/>
    <lineage>
        <taxon>Eukaryota</taxon>
        <taxon>Metazoa</taxon>
        <taxon>Ecdysozoa</taxon>
        <taxon>Arthropoda</taxon>
        <taxon>Chelicerata</taxon>
        <taxon>Arachnida</taxon>
        <taxon>Araneae</taxon>
        <taxon>Araneomorphae</taxon>
        <taxon>Entelegynae</taxon>
        <taxon>Araneoidea</taxon>
        <taxon>Nephilidae</taxon>
        <taxon>Trichonephila</taxon>
        <taxon>Trichonephila inaurata</taxon>
    </lineage>
</organism>
<dbReference type="Proteomes" id="UP000886998">
    <property type="component" value="Unassembled WGS sequence"/>
</dbReference>
<protein>
    <submittedName>
        <fullName evidence="1">Uncharacterized protein</fullName>
    </submittedName>
</protein>
<keyword evidence="2" id="KW-1185">Reference proteome</keyword>
<proteinExistence type="predicted"/>
<reference evidence="1" key="1">
    <citation type="submission" date="2020-08" db="EMBL/GenBank/DDBJ databases">
        <title>Multicomponent nature underlies the extraordinary mechanical properties of spider dragline silk.</title>
        <authorList>
            <person name="Kono N."/>
            <person name="Nakamura H."/>
            <person name="Mori M."/>
            <person name="Yoshida Y."/>
            <person name="Ohtoshi R."/>
            <person name="Malay A.D."/>
            <person name="Moran D.A.P."/>
            <person name="Tomita M."/>
            <person name="Numata K."/>
            <person name="Arakawa K."/>
        </authorList>
    </citation>
    <scope>NUCLEOTIDE SEQUENCE</scope>
</reference>
<dbReference type="EMBL" id="BMAV01020371">
    <property type="protein sequence ID" value="GFY73803.1"/>
    <property type="molecule type" value="Genomic_DNA"/>
</dbReference>
<dbReference type="AlphaFoldDB" id="A0A8X7CMF0"/>
<name>A0A8X7CMF0_9ARAC</name>